<gene>
    <name evidence="2" type="ORF">G1H11_00260</name>
</gene>
<organism evidence="2 3">
    <name type="scientific">Phytoactinopolyspora alkaliphila</name>
    <dbReference type="NCBI Taxonomy" id="1783498"/>
    <lineage>
        <taxon>Bacteria</taxon>
        <taxon>Bacillati</taxon>
        <taxon>Actinomycetota</taxon>
        <taxon>Actinomycetes</taxon>
        <taxon>Jiangellales</taxon>
        <taxon>Jiangellaceae</taxon>
        <taxon>Phytoactinopolyspora</taxon>
    </lineage>
</organism>
<sequence>MSSSDAGDDVASCHRCGRRRADDSPLDALAWVMERDTGRRVLLCPSCARRHVRDIEGKLPTEYW</sequence>
<dbReference type="EMBL" id="JAAGOB010000001">
    <property type="protein sequence ID" value="NED93745.1"/>
    <property type="molecule type" value="Genomic_DNA"/>
</dbReference>
<evidence type="ECO:0000313" key="3">
    <source>
        <dbReference type="Proteomes" id="UP000469185"/>
    </source>
</evidence>
<keyword evidence="3" id="KW-1185">Reference proteome</keyword>
<accession>A0A6N9YFR3</accession>
<dbReference type="AlphaFoldDB" id="A0A6N9YFR3"/>
<name>A0A6N9YFR3_9ACTN</name>
<evidence type="ECO:0000313" key="2">
    <source>
        <dbReference type="EMBL" id="NED93745.1"/>
    </source>
</evidence>
<evidence type="ECO:0000256" key="1">
    <source>
        <dbReference type="SAM" id="MobiDB-lite"/>
    </source>
</evidence>
<comment type="caution">
    <text evidence="2">The sequence shown here is derived from an EMBL/GenBank/DDBJ whole genome shotgun (WGS) entry which is preliminary data.</text>
</comment>
<feature type="region of interest" description="Disordered" evidence="1">
    <location>
        <begin position="1"/>
        <end position="21"/>
    </location>
</feature>
<reference evidence="2 3" key="1">
    <citation type="submission" date="2020-02" db="EMBL/GenBank/DDBJ databases">
        <authorList>
            <person name="Li X.-J."/>
            <person name="Feng X.-M."/>
        </authorList>
    </citation>
    <scope>NUCLEOTIDE SEQUENCE [LARGE SCALE GENOMIC DNA]</scope>
    <source>
        <strain evidence="2 3">CGMCC 4.7225</strain>
    </source>
</reference>
<dbReference type="RefSeq" id="WP_163814983.1">
    <property type="nucleotide sequence ID" value="NZ_JAAGOB010000001.1"/>
</dbReference>
<dbReference type="Proteomes" id="UP000469185">
    <property type="component" value="Unassembled WGS sequence"/>
</dbReference>
<proteinExistence type="predicted"/>
<protein>
    <submittedName>
        <fullName evidence="2">Uncharacterized protein</fullName>
    </submittedName>
</protein>